<dbReference type="RefSeq" id="WP_139201380.1">
    <property type="nucleotide sequence ID" value="NZ_FOFM01000004.1"/>
</dbReference>
<accession>A0A165SVZ1</accession>
<comment type="caution">
    <text evidence="2">The sequence shown here is derived from an EMBL/GenBank/DDBJ whole genome shotgun (WGS) entry which is preliminary data.</text>
</comment>
<dbReference type="AlphaFoldDB" id="A0A165SVZ1"/>
<name>A0A165SVZ1_9HYPH</name>
<dbReference type="OrthoDB" id="7874722at2"/>
<gene>
    <name evidence="2" type="ORF">PsAD2_04630</name>
</gene>
<feature type="region of interest" description="Disordered" evidence="1">
    <location>
        <begin position="67"/>
        <end position="91"/>
    </location>
</feature>
<sequence>MFIRVNSSRRTAIGMLRFGVVYKVNEKDRKVKKAIEPLLDGKNAPLKRLTAKDVRKYKIEYLDLTGPKNEQAGLPAQSCEEDAITPSVNGD</sequence>
<dbReference type="PATRIC" id="fig|989403.3.peg.5070"/>
<proteinExistence type="predicted"/>
<dbReference type="STRING" id="989403.SAMN05421798_10478"/>
<dbReference type="EMBL" id="LMCB01000161">
    <property type="protein sequence ID" value="KZL04547.1"/>
    <property type="molecule type" value="Genomic_DNA"/>
</dbReference>
<organism evidence="2 3">
    <name type="scientific">Pseudovibrio axinellae</name>
    <dbReference type="NCBI Taxonomy" id="989403"/>
    <lineage>
        <taxon>Bacteria</taxon>
        <taxon>Pseudomonadati</taxon>
        <taxon>Pseudomonadota</taxon>
        <taxon>Alphaproteobacteria</taxon>
        <taxon>Hyphomicrobiales</taxon>
        <taxon>Stappiaceae</taxon>
        <taxon>Pseudovibrio</taxon>
    </lineage>
</organism>
<evidence type="ECO:0000256" key="1">
    <source>
        <dbReference type="SAM" id="MobiDB-lite"/>
    </source>
</evidence>
<reference evidence="2 3" key="1">
    <citation type="journal article" date="2016" name="Front. Microbiol.">
        <title>Comparative Genomic Analysis Reveals a Diverse Repertoire of Genes Involved in Prokaryote-Eukaryote Interactions within the Pseudovibrio Genus.</title>
        <authorList>
            <person name="Romano S."/>
            <person name="Fernandez-Guerra A."/>
            <person name="Reen F.J."/>
            <person name="Glockner F.O."/>
            <person name="Crowley S.P."/>
            <person name="O'Sullivan O."/>
            <person name="Cotter P.D."/>
            <person name="Adams C."/>
            <person name="Dobson A.D."/>
            <person name="O'Gara F."/>
        </authorList>
    </citation>
    <scope>NUCLEOTIDE SEQUENCE [LARGE SCALE GENOMIC DNA]</scope>
    <source>
        <strain evidence="2 3">Ad2</strain>
    </source>
</reference>
<evidence type="ECO:0000313" key="3">
    <source>
        <dbReference type="Proteomes" id="UP000076577"/>
    </source>
</evidence>
<keyword evidence="3" id="KW-1185">Reference proteome</keyword>
<protein>
    <submittedName>
        <fullName evidence="2">Uncharacterized protein</fullName>
    </submittedName>
</protein>
<evidence type="ECO:0000313" key="2">
    <source>
        <dbReference type="EMBL" id="KZL04547.1"/>
    </source>
</evidence>
<dbReference type="Proteomes" id="UP000076577">
    <property type="component" value="Unassembled WGS sequence"/>
</dbReference>